<reference evidence="7 8" key="1">
    <citation type="journal article" date="2014" name="BMC Genomics">
        <title>Comparison of environmental and isolate Sulfobacillus genomes reveals diverse carbon, sulfur, nitrogen, and hydrogen metabolisms.</title>
        <authorList>
            <person name="Justice N.B."/>
            <person name="Norman A."/>
            <person name="Brown C.T."/>
            <person name="Singh A."/>
            <person name="Thomas B.C."/>
            <person name="Banfield J.F."/>
        </authorList>
    </citation>
    <scope>NUCLEOTIDE SEQUENCE [LARGE SCALE GENOMIC DNA]</scope>
    <source>
        <strain evidence="7">AMDSBA3</strain>
    </source>
</reference>
<evidence type="ECO:0000256" key="3">
    <source>
        <dbReference type="ARBA" id="ARBA00022692"/>
    </source>
</evidence>
<protein>
    <submittedName>
        <fullName evidence="7">ABC transporter permease</fullName>
    </submittedName>
</protein>
<feature type="transmembrane region" description="Helical" evidence="6">
    <location>
        <begin position="229"/>
        <end position="251"/>
    </location>
</feature>
<feature type="transmembrane region" description="Helical" evidence="6">
    <location>
        <begin position="257"/>
        <end position="276"/>
    </location>
</feature>
<comment type="subcellular location">
    <subcellularLocation>
        <location evidence="1">Cell membrane</location>
        <topology evidence="1">Multi-pass membrane protein</topology>
    </subcellularLocation>
</comment>
<evidence type="ECO:0000256" key="1">
    <source>
        <dbReference type="ARBA" id="ARBA00004651"/>
    </source>
</evidence>
<feature type="transmembrane region" description="Helical" evidence="6">
    <location>
        <begin position="283"/>
        <end position="306"/>
    </location>
</feature>
<dbReference type="Proteomes" id="UP000241848">
    <property type="component" value="Unassembled WGS sequence"/>
</dbReference>
<feature type="transmembrane region" description="Helical" evidence="6">
    <location>
        <begin position="91"/>
        <end position="108"/>
    </location>
</feature>
<proteinExistence type="predicted"/>
<evidence type="ECO:0000256" key="4">
    <source>
        <dbReference type="ARBA" id="ARBA00022989"/>
    </source>
</evidence>
<accession>A0A2T2WDV0</accession>
<evidence type="ECO:0000313" key="7">
    <source>
        <dbReference type="EMBL" id="PSR20406.1"/>
    </source>
</evidence>
<keyword evidence="3 6" id="KW-0812">Transmembrane</keyword>
<keyword evidence="5 6" id="KW-0472">Membrane</keyword>
<evidence type="ECO:0000256" key="5">
    <source>
        <dbReference type="ARBA" id="ARBA00023136"/>
    </source>
</evidence>
<dbReference type="PANTHER" id="PTHR32196">
    <property type="entry name" value="ABC TRANSPORTER PERMEASE PROTEIN YPHD-RELATED-RELATED"/>
    <property type="match status" value="1"/>
</dbReference>
<dbReference type="GO" id="GO:0022857">
    <property type="term" value="F:transmembrane transporter activity"/>
    <property type="evidence" value="ECO:0007669"/>
    <property type="project" value="InterPro"/>
</dbReference>
<dbReference type="EMBL" id="PXYV01000064">
    <property type="protein sequence ID" value="PSR20406.1"/>
    <property type="molecule type" value="Genomic_DNA"/>
</dbReference>
<evidence type="ECO:0000256" key="2">
    <source>
        <dbReference type="ARBA" id="ARBA00022475"/>
    </source>
</evidence>
<organism evidence="7 8">
    <name type="scientific">Sulfobacillus acidophilus</name>
    <dbReference type="NCBI Taxonomy" id="53633"/>
    <lineage>
        <taxon>Bacteria</taxon>
        <taxon>Bacillati</taxon>
        <taxon>Bacillota</taxon>
        <taxon>Clostridia</taxon>
        <taxon>Eubacteriales</taxon>
        <taxon>Clostridiales Family XVII. Incertae Sedis</taxon>
        <taxon>Sulfobacillus</taxon>
    </lineage>
</organism>
<dbReference type="CDD" id="cd06579">
    <property type="entry name" value="TM_PBP1_transp_AraH_like"/>
    <property type="match status" value="1"/>
</dbReference>
<evidence type="ECO:0000256" key="6">
    <source>
        <dbReference type="SAM" id="Phobius"/>
    </source>
</evidence>
<dbReference type="GO" id="GO:0005886">
    <property type="term" value="C:plasma membrane"/>
    <property type="evidence" value="ECO:0007669"/>
    <property type="project" value="UniProtKB-SubCell"/>
</dbReference>
<keyword evidence="2" id="KW-1003">Cell membrane</keyword>
<evidence type="ECO:0000313" key="8">
    <source>
        <dbReference type="Proteomes" id="UP000241848"/>
    </source>
</evidence>
<keyword evidence="4 6" id="KW-1133">Transmembrane helix</keyword>
<dbReference type="PANTHER" id="PTHR32196:SF72">
    <property type="entry name" value="RIBOSE IMPORT PERMEASE PROTEIN RBSC"/>
    <property type="match status" value="1"/>
</dbReference>
<feature type="transmembrane region" description="Helical" evidence="6">
    <location>
        <begin position="177"/>
        <end position="198"/>
    </location>
</feature>
<dbReference type="Pfam" id="PF02653">
    <property type="entry name" value="BPD_transp_2"/>
    <property type="match status" value="1"/>
</dbReference>
<feature type="transmembrane region" description="Helical" evidence="6">
    <location>
        <begin position="114"/>
        <end position="138"/>
    </location>
</feature>
<sequence>MPLRWKISSGYPLVRKRRCAMKHLANRREVQWNLPALISGAVLVVLVVVNASVQPGYFSSFNLTSVLTGALPLILIAAGQFFVILTGGIDLSVGAVATVANVVAAVMMKSGVASTVSITVLVVAIGLACGLLNGLGVVLGRIQPLLVTLATMSIFEGVALLVLPTPGGVVPTGFSTVLTGTTAAVVILIGLVAGWVWFQRTPLALQLMAVGSDEAAAQMNGMNVPFVKVAAYVLSGGFASLCGLYLAAQISSGDPTIGLPYTLLSIAAVVIGGARLAGGKGTLWGVVAGGFILSMLNSLIFFLGVSSYYKDLVQGLILLVAVAITTYRGVRLKYFTL</sequence>
<name>A0A2T2WDV0_9FIRM</name>
<gene>
    <name evidence="7" type="ORF">C7B45_15070</name>
</gene>
<feature type="transmembrane region" description="Helical" evidence="6">
    <location>
        <begin position="145"/>
        <end position="165"/>
    </location>
</feature>
<feature type="transmembrane region" description="Helical" evidence="6">
    <location>
        <begin position="61"/>
        <end position="84"/>
    </location>
</feature>
<dbReference type="InterPro" id="IPR001851">
    <property type="entry name" value="ABC_transp_permease"/>
</dbReference>
<feature type="transmembrane region" description="Helical" evidence="6">
    <location>
        <begin position="312"/>
        <end position="330"/>
    </location>
</feature>
<comment type="caution">
    <text evidence="7">The sequence shown here is derived from an EMBL/GenBank/DDBJ whole genome shotgun (WGS) entry which is preliminary data.</text>
</comment>
<dbReference type="AlphaFoldDB" id="A0A2T2WDV0"/>